<keyword evidence="1" id="KW-0812">Transmembrane</keyword>
<dbReference type="AlphaFoldDB" id="A0A933SC02"/>
<sequence>MIFENDLFRFGTSGTLIALYGAVDHAARRAGGDPLRARVKPPRWLGALIFLSVLVFYLTIKPSGGAWAQGAGNVAGIALAGLAMALRWSTRRGIASLRQPDVAARMLFYVALPMAVGSAPGALALTLPAVLASAWCSRREDAILLAEHGEPWARRMATSARWVPGLW</sequence>
<reference evidence="2" key="1">
    <citation type="submission" date="2020-07" db="EMBL/GenBank/DDBJ databases">
        <title>Huge and variable diversity of episymbiotic CPR bacteria and DPANN archaea in groundwater ecosystems.</title>
        <authorList>
            <person name="He C.Y."/>
            <person name="Keren R."/>
            <person name="Whittaker M."/>
            <person name="Farag I.F."/>
            <person name="Doudna J."/>
            <person name="Cate J.H.D."/>
            <person name="Banfield J.F."/>
        </authorList>
    </citation>
    <scope>NUCLEOTIDE SEQUENCE</scope>
    <source>
        <strain evidence="2">NC_groundwater_1813_Pr3_B-0.1um_71_17</strain>
    </source>
</reference>
<comment type="caution">
    <text evidence="2">The sequence shown here is derived from an EMBL/GenBank/DDBJ whole genome shotgun (WGS) entry which is preliminary data.</text>
</comment>
<feature type="transmembrane region" description="Helical" evidence="1">
    <location>
        <begin position="107"/>
        <end position="135"/>
    </location>
</feature>
<proteinExistence type="predicted"/>
<organism evidence="2 3">
    <name type="scientific">Eiseniibacteriota bacterium</name>
    <dbReference type="NCBI Taxonomy" id="2212470"/>
    <lineage>
        <taxon>Bacteria</taxon>
        <taxon>Candidatus Eiseniibacteriota</taxon>
    </lineage>
</organism>
<gene>
    <name evidence="2" type="ORF">HZA61_08685</name>
</gene>
<dbReference type="EMBL" id="JACRIW010000058">
    <property type="protein sequence ID" value="MBI5169549.1"/>
    <property type="molecule type" value="Genomic_DNA"/>
</dbReference>
<evidence type="ECO:0000313" key="2">
    <source>
        <dbReference type="EMBL" id="MBI5169549.1"/>
    </source>
</evidence>
<evidence type="ECO:0000256" key="1">
    <source>
        <dbReference type="SAM" id="Phobius"/>
    </source>
</evidence>
<keyword evidence="1" id="KW-0472">Membrane</keyword>
<dbReference type="Proteomes" id="UP000696931">
    <property type="component" value="Unassembled WGS sequence"/>
</dbReference>
<protein>
    <submittedName>
        <fullName evidence="2">Uncharacterized protein</fullName>
    </submittedName>
</protein>
<feature type="transmembrane region" description="Helical" evidence="1">
    <location>
        <begin position="66"/>
        <end position="86"/>
    </location>
</feature>
<name>A0A933SC02_UNCEI</name>
<keyword evidence="1" id="KW-1133">Transmembrane helix</keyword>
<evidence type="ECO:0000313" key="3">
    <source>
        <dbReference type="Proteomes" id="UP000696931"/>
    </source>
</evidence>
<accession>A0A933SC02</accession>
<feature type="transmembrane region" description="Helical" evidence="1">
    <location>
        <begin position="44"/>
        <end position="60"/>
    </location>
</feature>